<dbReference type="Proteomes" id="UP001589776">
    <property type="component" value="Unassembled WGS sequence"/>
</dbReference>
<comment type="caution">
    <text evidence="1">The sequence shown here is derived from an EMBL/GenBank/DDBJ whole genome shotgun (WGS) entry which is preliminary data.</text>
</comment>
<dbReference type="RefSeq" id="WP_377469792.1">
    <property type="nucleotide sequence ID" value="NZ_JBHLWN010000031.1"/>
</dbReference>
<sequence>MNSEFTIAVHSLVLLASKPDCMATSDYIAVNVATHPARIRKVMSLLRKEGYVRTKEGIGGGFSINCNPERVTLAEIYRLTSSGTLRPSWCSGDESKECPISSNMKQVMDGIFGEAELHMEQYLEKLTIAGVLEQLQCGGGERKKFNIQR</sequence>
<reference evidence="1 2" key="1">
    <citation type="submission" date="2024-09" db="EMBL/GenBank/DDBJ databases">
        <authorList>
            <person name="Sun Q."/>
            <person name="Mori K."/>
        </authorList>
    </citation>
    <scope>NUCLEOTIDE SEQUENCE [LARGE SCALE GENOMIC DNA]</scope>
    <source>
        <strain evidence="1 2">CCM 7759</strain>
    </source>
</reference>
<dbReference type="PROSITE" id="PS01332">
    <property type="entry name" value="HTH_RRF2_1"/>
    <property type="match status" value="1"/>
</dbReference>
<accession>A0ABV6DIX2</accession>
<evidence type="ECO:0000313" key="1">
    <source>
        <dbReference type="EMBL" id="MFC0212600.1"/>
    </source>
</evidence>
<name>A0ABV6DIX2_9BACL</name>
<dbReference type="PROSITE" id="PS51197">
    <property type="entry name" value="HTH_RRF2_2"/>
    <property type="match status" value="1"/>
</dbReference>
<dbReference type="InterPro" id="IPR030489">
    <property type="entry name" value="TR_Rrf2-type_CS"/>
</dbReference>
<dbReference type="SUPFAM" id="SSF46785">
    <property type="entry name" value="Winged helix' DNA-binding domain"/>
    <property type="match status" value="1"/>
</dbReference>
<dbReference type="PANTHER" id="PTHR33221:SF15">
    <property type="entry name" value="HTH-TYPE TRANSCRIPTIONAL REGULATOR YWGB-RELATED"/>
    <property type="match status" value="1"/>
</dbReference>
<dbReference type="EMBL" id="JBHLWN010000031">
    <property type="protein sequence ID" value="MFC0212600.1"/>
    <property type="molecule type" value="Genomic_DNA"/>
</dbReference>
<dbReference type="InterPro" id="IPR000944">
    <property type="entry name" value="Tscrpt_reg_Rrf2"/>
</dbReference>
<gene>
    <name evidence="1" type="ORF">ACFFK0_09000</name>
</gene>
<dbReference type="Gene3D" id="1.10.10.10">
    <property type="entry name" value="Winged helix-like DNA-binding domain superfamily/Winged helix DNA-binding domain"/>
    <property type="match status" value="1"/>
</dbReference>
<dbReference type="InterPro" id="IPR036388">
    <property type="entry name" value="WH-like_DNA-bd_sf"/>
</dbReference>
<evidence type="ECO:0000313" key="2">
    <source>
        <dbReference type="Proteomes" id="UP001589776"/>
    </source>
</evidence>
<organism evidence="1 2">
    <name type="scientific">Paenibacillus chartarius</name>
    <dbReference type="NCBI Taxonomy" id="747481"/>
    <lineage>
        <taxon>Bacteria</taxon>
        <taxon>Bacillati</taxon>
        <taxon>Bacillota</taxon>
        <taxon>Bacilli</taxon>
        <taxon>Bacillales</taxon>
        <taxon>Paenibacillaceae</taxon>
        <taxon>Paenibacillus</taxon>
    </lineage>
</organism>
<dbReference type="PANTHER" id="PTHR33221">
    <property type="entry name" value="WINGED HELIX-TURN-HELIX TRANSCRIPTIONAL REGULATOR, RRF2 FAMILY"/>
    <property type="match status" value="1"/>
</dbReference>
<protein>
    <submittedName>
        <fullName evidence="1">RrF2 family transcriptional regulator</fullName>
    </submittedName>
</protein>
<keyword evidence="2" id="KW-1185">Reference proteome</keyword>
<proteinExistence type="predicted"/>
<dbReference type="Pfam" id="PF02082">
    <property type="entry name" value="Rrf2"/>
    <property type="match status" value="1"/>
</dbReference>
<dbReference type="InterPro" id="IPR036390">
    <property type="entry name" value="WH_DNA-bd_sf"/>
</dbReference>